<keyword evidence="4 6" id="KW-0472">Membrane</keyword>
<dbReference type="AlphaFoldDB" id="A0A1I7TEG1"/>
<evidence type="ECO:0000313" key="8">
    <source>
        <dbReference type="WBParaSite" id="Csp11.Scaffold591.g5139.t1"/>
    </source>
</evidence>
<feature type="transmembrane region" description="Helical" evidence="6">
    <location>
        <begin position="65"/>
        <end position="87"/>
    </location>
</feature>
<feature type="compositionally biased region" description="Low complexity" evidence="5">
    <location>
        <begin position="1"/>
        <end position="15"/>
    </location>
</feature>
<feature type="region of interest" description="Disordered" evidence="5">
    <location>
        <begin position="1"/>
        <end position="22"/>
    </location>
</feature>
<dbReference type="eggNOG" id="ENOG502SRWK">
    <property type="taxonomic scope" value="Eukaryota"/>
</dbReference>
<dbReference type="GO" id="GO:0012505">
    <property type="term" value="C:endomembrane system"/>
    <property type="evidence" value="ECO:0007669"/>
    <property type="project" value="UniProtKB-SubCell"/>
</dbReference>
<feature type="transmembrane region" description="Helical" evidence="6">
    <location>
        <begin position="99"/>
        <end position="118"/>
    </location>
</feature>
<reference evidence="8" key="1">
    <citation type="submission" date="2016-11" db="UniProtKB">
        <authorList>
            <consortium name="WormBaseParasite"/>
        </authorList>
    </citation>
    <scope>IDENTIFICATION</scope>
</reference>
<evidence type="ECO:0000313" key="7">
    <source>
        <dbReference type="Proteomes" id="UP000095282"/>
    </source>
</evidence>
<evidence type="ECO:0000256" key="3">
    <source>
        <dbReference type="ARBA" id="ARBA00022989"/>
    </source>
</evidence>
<comment type="subcellular location">
    <subcellularLocation>
        <location evidence="1">Endomembrane system</location>
        <topology evidence="1">Multi-pass membrane protein</topology>
    </subcellularLocation>
</comment>
<feature type="transmembrane region" description="Helical" evidence="6">
    <location>
        <begin position="180"/>
        <end position="210"/>
    </location>
</feature>
<name>A0A1I7TEG1_9PELO</name>
<keyword evidence="2 6" id="KW-0812">Transmembrane</keyword>
<protein>
    <submittedName>
        <fullName evidence="8">MARVEL domain-containing protein</fullName>
    </submittedName>
</protein>
<evidence type="ECO:0000256" key="2">
    <source>
        <dbReference type="ARBA" id="ARBA00022692"/>
    </source>
</evidence>
<dbReference type="InterPro" id="IPR051115">
    <property type="entry name" value="LAPTM_transporter"/>
</dbReference>
<organism evidence="7 8">
    <name type="scientific">Caenorhabditis tropicalis</name>
    <dbReference type="NCBI Taxonomy" id="1561998"/>
    <lineage>
        <taxon>Eukaryota</taxon>
        <taxon>Metazoa</taxon>
        <taxon>Ecdysozoa</taxon>
        <taxon>Nematoda</taxon>
        <taxon>Chromadorea</taxon>
        <taxon>Rhabditida</taxon>
        <taxon>Rhabditina</taxon>
        <taxon>Rhabditomorpha</taxon>
        <taxon>Rhabditoidea</taxon>
        <taxon>Rhabditidae</taxon>
        <taxon>Peloderinae</taxon>
        <taxon>Caenorhabditis</taxon>
    </lineage>
</organism>
<dbReference type="PANTHER" id="PTHR12479:SF16">
    <property type="entry name" value="CONSERVED PLASMA MEMBRANE PROTEIN"/>
    <property type="match status" value="1"/>
</dbReference>
<keyword evidence="3 6" id="KW-1133">Transmembrane helix</keyword>
<dbReference type="Proteomes" id="UP000095282">
    <property type="component" value="Unplaced"/>
</dbReference>
<proteinExistence type="predicted"/>
<feature type="transmembrane region" description="Helical" evidence="6">
    <location>
        <begin position="125"/>
        <end position="149"/>
    </location>
</feature>
<accession>A0A1I7TEG1</accession>
<dbReference type="PANTHER" id="PTHR12479">
    <property type="entry name" value="LYSOSOMAL-ASSOCIATED TRANSMEMBRANE PROTEIN"/>
    <property type="match status" value="1"/>
</dbReference>
<keyword evidence="7" id="KW-1185">Reference proteome</keyword>
<evidence type="ECO:0000256" key="5">
    <source>
        <dbReference type="SAM" id="MobiDB-lite"/>
    </source>
</evidence>
<sequence>MRSLRGSGSRGSGSRPNRHSLQSEATTCIISDWEYDEDLERDFNPNHHKYLCCCGHAHSLTGMKIVAGMLCVTVVFELWHLIVSILASEMVEKADVTGAAIRFFAGVFIAGSVLWAIFAQRAELLVPYLLLQGAGLAIGLVFFVAFLYIGLFGDKKVGTTVLGSYGIPVNPRDETAYFNYAAWLMAGSFAIVIVLQIWMMMIVIACWRFFRDKRNNEKNFKEIVTVQKIQLLTRMRISLSAEALGSESSHTRNWAKTRSFSASLDV</sequence>
<evidence type="ECO:0000256" key="1">
    <source>
        <dbReference type="ARBA" id="ARBA00004127"/>
    </source>
</evidence>
<dbReference type="GO" id="GO:0005765">
    <property type="term" value="C:lysosomal membrane"/>
    <property type="evidence" value="ECO:0007669"/>
    <property type="project" value="TreeGrafter"/>
</dbReference>
<evidence type="ECO:0000256" key="6">
    <source>
        <dbReference type="SAM" id="Phobius"/>
    </source>
</evidence>
<evidence type="ECO:0000256" key="4">
    <source>
        <dbReference type="ARBA" id="ARBA00023136"/>
    </source>
</evidence>
<dbReference type="WBParaSite" id="Csp11.Scaffold591.g5139.t1">
    <property type="protein sequence ID" value="Csp11.Scaffold591.g5139.t1"/>
    <property type="gene ID" value="Csp11.Scaffold591.g5139"/>
</dbReference>